<name>A0A3B7MHL7_9BACT</name>
<proteinExistence type="predicted"/>
<organism evidence="1 2">
    <name type="scientific">Paraflavitalea soli</name>
    <dbReference type="NCBI Taxonomy" id="2315862"/>
    <lineage>
        <taxon>Bacteria</taxon>
        <taxon>Pseudomonadati</taxon>
        <taxon>Bacteroidota</taxon>
        <taxon>Chitinophagia</taxon>
        <taxon>Chitinophagales</taxon>
        <taxon>Chitinophagaceae</taxon>
        <taxon>Paraflavitalea</taxon>
    </lineage>
</organism>
<evidence type="ECO:0000313" key="2">
    <source>
        <dbReference type="Proteomes" id="UP000263900"/>
    </source>
</evidence>
<dbReference type="Proteomes" id="UP000263900">
    <property type="component" value="Chromosome"/>
</dbReference>
<accession>A0A3B7MHL7</accession>
<reference evidence="1 2" key="1">
    <citation type="submission" date="2018-09" db="EMBL/GenBank/DDBJ databases">
        <title>Genome sequencing of strain 6GH32-13.</title>
        <authorList>
            <person name="Weon H.-Y."/>
            <person name="Heo J."/>
            <person name="Kwon S.-W."/>
        </authorList>
    </citation>
    <scope>NUCLEOTIDE SEQUENCE [LARGE SCALE GENOMIC DNA]</scope>
    <source>
        <strain evidence="1 2">5GH32-13</strain>
    </source>
</reference>
<evidence type="ECO:0008006" key="3">
    <source>
        <dbReference type="Google" id="ProtNLM"/>
    </source>
</evidence>
<dbReference type="AlphaFoldDB" id="A0A3B7MHL7"/>
<protein>
    <recommendedName>
        <fullName evidence="3">XRE family transcriptional regulator</fullName>
    </recommendedName>
</protein>
<sequence>MIEAGKITEFSQIFQYAPKSVIAADLNSSTRRLTRLSSHLSTLEIGEISAISELIGVKMDVIYGIVERQFLSQRTDTSKKEKNNSY</sequence>
<keyword evidence="2" id="KW-1185">Reference proteome</keyword>
<dbReference type="KEGG" id="pseg:D3H65_00665"/>
<gene>
    <name evidence="1" type="ORF">D3H65_00665</name>
</gene>
<dbReference type="EMBL" id="CP032157">
    <property type="protein sequence ID" value="AXY72576.1"/>
    <property type="molecule type" value="Genomic_DNA"/>
</dbReference>
<evidence type="ECO:0000313" key="1">
    <source>
        <dbReference type="EMBL" id="AXY72576.1"/>
    </source>
</evidence>